<dbReference type="EMBL" id="CP001823">
    <property type="protein sequence ID" value="ACZ38344.1"/>
    <property type="molecule type" value="Genomic_DNA"/>
</dbReference>
<evidence type="ECO:0000256" key="1">
    <source>
        <dbReference type="ARBA" id="ARBA00009199"/>
    </source>
</evidence>
<protein>
    <submittedName>
        <fullName evidence="3">Amidase</fullName>
    </submittedName>
</protein>
<dbReference type="Proteomes" id="UP000002027">
    <property type="component" value="Chromosome 1"/>
</dbReference>
<dbReference type="SUPFAM" id="SSF75304">
    <property type="entry name" value="Amidase signature (AS) enzymes"/>
    <property type="match status" value="1"/>
</dbReference>
<dbReference type="NCBIfam" id="NF004815">
    <property type="entry name" value="PRK06169.1"/>
    <property type="match status" value="1"/>
</dbReference>
<dbReference type="InterPro" id="IPR023631">
    <property type="entry name" value="Amidase_dom"/>
</dbReference>
<dbReference type="GO" id="GO:0003824">
    <property type="term" value="F:catalytic activity"/>
    <property type="evidence" value="ECO:0007669"/>
    <property type="project" value="InterPro"/>
</dbReference>
<dbReference type="HOGENOM" id="CLU_009600_0_4_0"/>
<organism evidence="3 4">
    <name type="scientific">Sphaerobacter thermophilus (strain ATCC 49802 / DSM 20745 / KCCM 41009 / NCIMB 13125 / S 6022)</name>
    <dbReference type="NCBI Taxonomy" id="479434"/>
    <lineage>
        <taxon>Bacteria</taxon>
        <taxon>Pseudomonadati</taxon>
        <taxon>Thermomicrobiota</taxon>
        <taxon>Thermomicrobia</taxon>
        <taxon>Sphaerobacterales</taxon>
        <taxon>Sphaerobacterineae</taxon>
        <taxon>Sphaerobacteraceae</taxon>
        <taxon>Sphaerobacter</taxon>
    </lineage>
</organism>
<reference evidence="4" key="1">
    <citation type="submission" date="2009-11" db="EMBL/GenBank/DDBJ databases">
        <title>The complete chromosome 1 of Sphaerobacter thermophilus DSM 20745.</title>
        <authorList>
            <person name="Lucas S."/>
            <person name="Copeland A."/>
            <person name="Lapidus A."/>
            <person name="Glavina del Rio T."/>
            <person name="Dalin E."/>
            <person name="Tice H."/>
            <person name="Bruce D."/>
            <person name="Goodwin L."/>
            <person name="Pitluck S."/>
            <person name="Kyrpides N."/>
            <person name="Mavromatis K."/>
            <person name="Ivanova N."/>
            <person name="Mikhailova N."/>
            <person name="LaButti K.M."/>
            <person name="Clum A."/>
            <person name="Sun H.I."/>
            <person name="Brettin T."/>
            <person name="Detter J.C."/>
            <person name="Han C."/>
            <person name="Larimer F."/>
            <person name="Land M."/>
            <person name="Hauser L."/>
            <person name="Markowitz V."/>
            <person name="Cheng J.F."/>
            <person name="Hugenholtz P."/>
            <person name="Woyke T."/>
            <person name="Wu D."/>
            <person name="Steenblock K."/>
            <person name="Schneider S."/>
            <person name="Pukall R."/>
            <person name="Goeker M."/>
            <person name="Klenk H.P."/>
            <person name="Eisen J.A."/>
        </authorList>
    </citation>
    <scope>NUCLEOTIDE SEQUENCE [LARGE SCALE GENOMIC DNA]</scope>
    <source>
        <strain evidence="4">ATCC 49802 / DSM 20745 / S 6022</strain>
    </source>
</reference>
<dbReference type="PROSITE" id="PS00571">
    <property type="entry name" value="AMIDASES"/>
    <property type="match status" value="1"/>
</dbReference>
<reference evidence="3 4" key="2">
    <citation type="journal article" date="2010" name="Stand. Genomic Sci.">
        <title>Complete genome sequence of Desulfohalobium retbaense type strain (HR(100)).</title>
        <authorList>
            <person name="Spring S."/>
            <person name="Nolan M."/>
            <person name="Lapidus A."/>
            <person name="Glavina Del Rio T."/>
            <person name="Copeland A."/>
            <person name="Tice H."/>
            <person name="Cheng J.F."/>
            <person name="Lucas S."/>
            <person name="Land M."/>
            <person name="Chen F."/>
            <person name="Bruce D."/>
            <person name="Goodwin L."/>
            <person name="Pitluck S."/>
            <person name="Ivanova N."/>
            <person name="Mavromatis K."/>
            <person name="Mikhailova N."/>
            <person name="Pati A."/>
            <person name="Chen A."/>
            <person name="Palaniappan K."/>
            <person name="Hauser L."/>
            <person name="Chang Y.J."/>
            <person name="Jeffries C.D."/>
            <person name="Munk C."/>
            <person name="Kiss H."/>
            <person name="Chain P."/>
            <person name="Han C."/>
            <person name="Brettin T."/>
            <person name="Detter J.C."/>
            <person name="Schuler E."/>
            <person name="Goker M."/>
            <person name="Rohde M."/>
            <person name="Bristow J."/>
            <person name="Eisen J.A."/>
            <person name="Markowitz V."/>
            <person name="Hugenholtz P."/>
            <person name="Kyrpides N.C."/>
            <person name="Klenk H.P."/>
        </authorList>
    </citation>
    <scope>NUCLEOTIDE SEQUENCE [LARGE SCALE GENOMIC DNA]</scope>
    <source>
        <strain evidence="4">ATCC 49802 / DSM 20745 / S 6022</strain>
    </source>
</reference>
<dbReference type="RefSeq" id="WP_012871391.1">
    <property type="nucleotide sequence ID" value="NC_013523.1"/>
</dbReference>
<gene>
    <name evidence="3" type="ordered locus">Sthe_0907</name>
</gene>
<dbReference type="PANTHER" id="PTHR11895">
    <property type="entry name" value="TRANSAMIDASE"/>
    <property type="match status" value="1"/>
</dbReference>
<dbReference type="InterPro" id="IPR000120">
    <property type="entry name" value="Amidase"/>
</dbReference>
<comment type="similarity">
    <text evidence="1">Belongs to the amidase family.</text>
</comment>
<dbReference type="AlphaFoldDB" id="D1C277"/>
<keyword evidence="4" id="KW-1185">Reference proteome</keyword>
<dbReference type="InterPro" id="IPR036928">
    <property type="entry name" value="AS_sf"/>
</dbReference>
<dbReference type="Gene3D" id="3.90.1300.10">
    <property type="entry name" value="Amidase signature (AS) domain"/>
    <property type="match status" value="1"/>
</dbReference>
<evidence type="ECO:0000313" key="4">
    <source>
        <dbReference type="Proteomes" id="UP000002027"/>
    </source>
</evidence>
<accession>D1C277</accession>
<dbReference type="STRING" id="479434.Sthe_0907"/>
<dbReference type="PANTHER" id="PTHR11895:SF7">
    <property type="entry name" value="GLUTAMYL-TRNA(GLN) AMIDOTRANSFERASE SUBUNIT A, MITOCHONDRIAL"/>
    <property type="match status" value="1"/>
</dbReference>
<feature type="domain" description="Amidase" evidence="2">
    <location>
        <begin position="27"/>
        <end position="449"/>
    </location>
</feature>
<dbReference type="InParanoid" id="D1C277"/>
<evidence type="ECO:0000313" key="3">
    <source>
        <dbReference type="EMBL" id="ACZ38344.1"/>
    </source>
</evidence>
<dbReference type="KEGG" id="sti:Sthe_0907"/>
<dbReference type="InterPro" id="IPR020556">
    <property type="entry name" value="Amidase_CS"/>
</dbReference>
<dbReference type="Pfam" id="PF01425">
    <property type="entry name" value="Amidase"/>
    <property type="match status" value="1"/>
</dbReference>
<dbReference type="eggNOG" id="COG0154">
    <property type="taxonomic scope" value="Bacteria"/>
</dbReference>
<proteinExistence type="inferred from homology"/>
<evidence type="ECO:0000259" key="2">
    <source>
        <dbReference type="Pfam" id="PF01425"/>
    </source>
</evidence>
<name>D1C277_SPHTD</name>
<sequence length="469" mass="50348">MDAIDLCYLPATELRRLYAERALSPVEVTRAVLERIERLNPTLNAFITVTPDLAMDQALAAERDYAAGRADRPLLGVPISIKDLSVTRGIRTTRGSLVWKDWVPDFDAPFVERLYAAGGVMLGKTNTPELGWKGDSGNRVIGPTHNPWKHGRTAGGSSGGAGAAVAAGLGPLAQGSDGAGSIRIPSAFCGIFGLKPSFGLIPSYPPSAVESLSHIGPMTRTVRDAALMLDVMAGFDPRDRLSLDPKIPSFVAACDGGVAGLRVAWSRDMGYAVVDPEIGDIAARAAAVFRDLGCEVEEVNPGWDDPFQILDAIWSTAMAGVFRDNFEQVRDQLDPGLVRVIEAGRQVSGVDLAAAMQRRSQFVDQVRRFMERYDLLLTPTMPLAAFRAGDDNPGEIAGQPVTRLSWTPFTYPFNLTGQPAATVPAGFTEAGLPVGLQIVGRLRDDATVLRAAAAFEEARPWADRRPPVD</sequence>